<dbReference type="OrthoDB" id="2666400at2759"/>
<comment type="caution">
    <text evidence="2">The sequence shown here is derived from an EMBL/GenBank/DDBJ whole genome shotgun (WGS) entry which is preliminary data.</text>
</comment>
<feature type="compositionally biased region" description="Low complexity" evidence="1">
    <location>
        <begin position="156"/>
        <end position="171"/>
    </location>
</feature>
<sequence>MFAPTCQTIETEPVPALVQSQSRRKPIRIALGLRLVLFQGVRLSGTSPMMRILIPSQLTHPNFYSLTTDDPADGTDSDGSSATHREDSPGAVNSDIDTVTNNGHKTALPSNGECGPAVTNEREKTSVPSDGECGGPAVTNEREKTAVPSDGEHSGAAAMNNQANPAAPSSNECDGDAAVNEREKNAFLSDGECDNAITTNEREKHPVASMALRPHRSSGHKSYFPSYERGSTESSGSDSDWAETEEQRKKAECSAYPMEPPRLSAEDKQKGKAVEDGHVNDSEGSDEEGRPKDEAEATHKAGRLSKEAISVVHDFRKRVEVEATEIGKWFGKHQQVILMEAGLARKATRKELIWNQHQAWFKTVLHPSKAASLQAWKAKQAEHYHAHSYKDPKNAALWKQIREHFDHAVATPNDLSSRESCSLMMAVCEMFAKSALYWHRTHGIHVTGIVIYPGDEESGRQASGFFAGSDIVKALIDAQKVDAKHMIDEITTVLKYKDLEAAQAEGKNISFFLLPVQLPNGSLLRNGKSDRDRNRMVAPVIISEAFADAGQALKTSNSRWMTMLDVLYSSRLCIHDWPTGVPPPGPDFNLKSLSASQLCTLVGPYLRKHLGAMYEAELGRDEDDDDSDAEKAKMSKRKGKSKKSNENRRTKGAFVEEPDVVLCIKEWSPLQIQDLTLYLGEVYSIPLVINTDGVILRRLQDSEKFIKDIPPHVTHKQLVTTIREEHPNSDASAEHSNPEAPCPNLQVSRSRASTAPHSKSGAPHPHHEAPRPHHGALHPDSVALRSNQGAMRSNSGALRSKQGALRSNQPVSRHTDYDDISDYNDLPPSSPYEPATPKGSNAAPAIYDLPIQQSKYTRIRQDIHCSKSDTQKPFTSQDRTSMDQRSIGHHRELYVRAPSMTHLGPIPNTACLPSRSAAVPYANRSPPCQYGRRLPAEDEYEFEYN</sequence>
<feature type="region of interest" description="Disordered" evidence="1">
    <location>
        <begin position="64"/>
        <end position="302"/>
    </location>
</feature>
<feature type="region of interest" description="Disordered" evidence="1">
    <location>
        <begin position="619"/>
        <end position="651"/>
    </location>
</feature>
<proteinExistence type="predicted"/>
<organism evidence="2 3">
    <name type="scientific">Suillus discolor</name>
    <dbReference type="NCBI Taxonomy" id="1912936"/>
    <lineage>
        <taxon>Eukaryota</taxon>
        <taxon>Fungi</taxon>
        <taxon>Dikarya</taxon>
        <taxon>Basidiomycota</taxon>
        <taxon>Agaricomycotina</taxon>
        <taxon>Agaricomycetes</taxon>
        <taxon>Agaricomycetidae</taxon>
        <taxon>Boletales</taxon>
        <taxon>Suillineae</taxon>
        <taxon>Suillaceae</taxon>
        <taxon>Suillus</taxon>
    </lineage>
</organism>
<evidence type="ECO:0000313" key="3">
    <source>
        <dbReference type="Proteomes" id="UP000823399"/>
    </source>
</evidence>
<feature type="compositionally biased region" description="Polar residues" evidence="1">
    <location>
        <begin position="745"/>
        <end position="757"/>
    </location>
</feature>
<dbReference type="Proteomes" id="UP000823399">
    <property type="component" value="Unassembled WGS sequence"/>
</dbReference>
<feature type="compositionally biased region" description="Polar residues" evidence="1">
    <location>
        <begin position="95"/>
        <end position="104"/>
    </location>
</feature>
<dbReference type="AlphaFoldDB" id="A0A9P7F8F7"/>
<feature type="compositionally biased region" description="Polar residues" evidence="1">
    <location>
        <begin position="784"/>
        <end position="797"/>
    </location>
</feature>
<dbReference type="RefSeq" id="XP_041293702.1">
    <property type="nucleotide sequence ID" value="XM_041441368.1"/>
</dbReference>
<feature type="compositionally biased region" description="Basic and acidic residues" evidence="1">
    <location>
        <begin position="725"/>
        <end position="737"/>
    </location>
</feature>
<dbReference type="EMBL" id="JABBWM010000022">
    <property type="protein sequence ID" value="KAG2109834.1"/>
    <property type="molecule type" value="Genomic_DNA"/>
</dbReference>
<feature type="region of interest" description="Disordered" evidence="1">
    <location>
        <begin position="725"/>
        <end position="843"/>
    </location>
</feature>
<reference evidence="2" key="1">
    <citation type="journal article" date="2020" name="New Phytol.">
        <title>Comparative genomics reveals dynamic genome evolution in host specialist ectomycorrhizal fungi.</title>
        <authorList>
            <person name="Lofgren L.A."/>
            <person name="Nguyen N.H."/>
            <person name="Vilgalys R."/>
            <person name="Ruytinx J."/>
            <person name="Liao H.L."/>
            <person name="Branco S."/>
            <person name="Kuo A."/>
            <person name="LaButti K."/>
            <person name="Lipzen A."/>
            <person name="Andreopoulos W."/>
            <person name="Pangilinan J."/>
            <person name="Riley R."/>
            <person name="Hundley H."/>
            <person name="Na H."/>
            <person name="Barry K."/>
            <person name="Grigoriev I.V."/>
            <person name="Stajich J.E."/>
            <person name="Kennedy P.G."/>
        </authorList>
    </citation>
    <scope>NUCLEOTIDE SEQUENCE</scope>
    <source>
        <strain evidence="2">FC423</strain>
    </source>
</reference>
<evidence type="ECO:0000256" key="1">
    <source>
        <dbReference type="SAM" id="MobiDB-lite"/>
    </source>
</evidence>
<gene>
    <name evidence="2" type="ORF">F5147DRAFT_772685</name>
</gene>
<dbReference type="GeneID" id="64703627"/>
<accession>A0A9P7F8F7</accession>
<keyword evidence="3" id="KW-1185">Reference proteome</keyword>
<protein>
    <submittedName>
        <fullName evidence="2">Uncharacterized protein</fullName>
    </submittedName>
</protein>
<feature type="compositionally biased region" description="Basic and acidic residues" evidence="1">
    <location>
        <begin position="264"/>
        <end position="299"/>
    </location>
</feature>
<name>A0A9P7F8F7_9AGAM</name>
<feature type="compositionally biased region" description="Basic and acidic residues" evidence="1">
    <location>
        <begin position="140"/>
        <end position="153"/>
    </location>
</feature>
<evidence type="ECO:0000313" key="2">
    <source>
        <dbReference type="EMBL" id="KAG2109834.1"/>
    </source>
</evidence>